<feature type="transmembrane region" description="Helical" evidence="5">
    <location>
        <begin position="300"/>
        <end position="321"/>
    </location>
</feature>
<reference evidence="6" key="2">
    <citation type="submission" date="2014-02" db="EMBL/GenBank/DDBJ databases">
        <title>Complete DNA sequence of /Kuraishia capsulata/ illustrates novel genomic features among budding yeasts (/Saccharomycotina/).</title>
        <authorList>
            <person name="Morales L."/>
            <person name="Noel B."/>
            <person name="Porcel B."/>
            <person name="Marcet-Houben M."/>
            <person name="Hullo M-F."/>
            <person name="Sacerdot C."/>
            <person name="Tekaia F."/>
            <person name="Leh-Louis V."/>
            <person name="Despons L."/>
            <person name="Khanna V."/>
            <person name="Aury J-M."/>
            <person name="Barbe V."/>
            <person name="Couloux A."/>
            <person name="Labadie K."/>
            <person name="Pelletier E."/>
            <person name="Souciet J-L."/>
            <person name="Boekhout T."/>
            <person name="Gabaldon T."/>
            <person name="Wincker P."/>
            <person name="Dujon B."/>
        </authorList>
    </citation>
    <scope>NUCLEOTIDE SEQUENCE</scope>
    <source>
        <strain evidence="6">CBS 1993</strain>
    </source>
</reference>
<feature type="transmembrane region" description="Helical" evidence="5">
    <location>
        <begin position="333"/>
        <end position="352"/>
    </location>
</feature>
<gene>
    <name evidence="6" type="ORF">KUCA_T00002242001</name>
</gene>
<accession>W6MJ58</accession>
<evidence type="ECO:0000256" key="3">
    <source>
        <dbReference type="ARBA" id="ARBA00022989"/>
    </source>
</evidence>
<dbReference type="Gene3D" id="1.20.1250.20">
    <property type="entry name" value="MFS general substrate transporter like domains"/>
    <property type="match status" value="1"/>
</dbReference>
<dbReference type="GeneID" id="34519665"/>
<dbReference type="InterPro" id="IPR010291">
    <property type="entry name" value="Ion_channel_UNC-93"/>
</dbReference>
<keyword evidence="7" id="KW-1185">Reference proteome</keyword>
<dbReference type="OrthoDB" id="196103at2759"/>
<organism evidence="6 7">
    <name type="scientific">Kuraishia capsulata CBS 1993</name>
    <dbReference type="NCBI Taxonomy" id="1382522"/>
    <lineage>
        <taxon>Eukaryota</taxon>
        <taxon>Fungi</taxon>
        <taxon>Dikarya</taxon>
        <taxon>Ascomycota</taxon>
        <taxon>Saccharomycotina</taxon>
        <taxon>Pichiomycetes</taxon>
        <taxon>Pichiales</taxon>
        <taxon>Pichiaceae</taxon>
        <taxon>Kuraishia</taxon>
    </lineage>
</organism>
<dbReference type="InterPro" id="IPR051617">
    <property type="entry name" value="UNC-93-like_regulator"/>
</dbReference>
<dbReference type="PANTHER" id="PTHR23294:SF19">
    <property type="entry name" value="DUF895 DOMAIN MEMBRANE PROTEIN-RELATED"/>
    <property type="match status" value="1"/>
</dbReference>
<dbReference type="EMBL" id="HG793127">
    <property type="protein sequence ID" value="CDK26271.1"/>
    <property type="molecule type" value="Genomic_DNA"/>
</dbReference>
<keyword evidence="2 5" id="KW-0812">Transmembrane</keyword>
<feature type="transmembrane region" description="Helical" evidence="5">
    <location>
        <begin position="211"/>
        <end position="232"/>
    </location>
</feature>
<feature type="transmembrane region" description="Helical" evidence="5">
    <location>
        <begin position="46"/>
        <end position="69"/>
    </location>
</feature>
<evidence type="ECO:0000256" key="5">
    <source>
        <dbReference type="SAM" id="Phobius"/>
    </source>
</evidence>
<feature type="transmembrane region" description="Helical" evidence="5">
    <location>
        <begin position="380"/>
        <end position="400"/>
    </location>
</feature>
<feature type="transmembrane region" description="Helical" evidence="5">
    <location>
        <begin position="178"/>
        <end position="199"/>
    </location>
</feature>
<feature type="transmembrane region" description="Helical" evidence="5">
    <location>
        <begin position="89"/>
        <end position="108"/>
    </location>
</feature>
<name>W6MJ58_9ASCO</name>
<dbReference type="Proteomes" id="UP000019384">
    <property type="component" value="Unassembled WGS sequence"/>
</dbReference>
<evidence type="ECO:0008006" key="8">
    <source>
        <dbReference type="Google" id="ProtNLM"/>
    </source>
</evidence>
<feature type="transmembrane region" description="Helical" evidence="5">
    <location>
        <begin position="115"/>
        <end position="135"/>
    </location>
</feature>
<keyword evidence="3 5" id="KW-1133">Transmembrane helix</keyword>
<dbReference type="SUPFAM" id="SSF103473">
    <property type="entry name" value="MFS general substrate transporter"/>
    <property type="match status" value="1"/>
</dbReference>
<feature type="transmembrane region" description="Helical" evidence="5">
    <location>
        <begin position="269"/>
        <end position="294"/>
    </location>
</feature>
<comment type="subcellular location">
    <subcellularLocation>
        <location evidence="1">Membrane</location>
        <topology evidence="1">Multi-pass membrane protein</topology>
    </subcellularLocation>
</comment>
<evidence type="ECO:0000256" key="4">
    <source>
        <dbReference type="ARBA" id="ARBA00023136"/>
    </source>
</evidence>
<dbReference type="RefSeq" id="XP_022458277.1">
    <property type="nucleotide sequence ID" value="XM_022602476.1"/>
</dbReference>
<feature type="transmembrane region" description="Helical" evidence="5">
    <location>
        <begin position="141"/>
        <end position="166"/>
    </location>
</feature>
<sequence length="475" mass="53320">MSTSETQSKESAEVLHGNVSPEEFAEKPLDEQLTESKHYYPNGKPYWFRSTFFQATIVGICALLAPGIYNAMQSTGAAGNFTPYLVMRANSILNSLMFVVCFLGSTVASKIGLKWTFAFGTTGYAIYAASIYVNNRYGTEWFVYLGAACCGLSAGIFWAAEGAIMIGYPEEEKRGRYLAYWLAYRNSGSIIGGAINLGFNSKGKTVGKLNWKTYIVFVALQSLAPFVALFVSPPHKVQRIDRKKLVMERKIPVLQELKEVTQLMFTRDILLVLPLFFYATYDLSYISSYLTLYFTTRARALASLVAALLQILGNLFFGTFLDWKRFSINQKAKYGFIFMMVMHGASWIYGTVVQHDYTTNPPKLDWSDGASFGRGWTVYLWWQLNFSLIYNYCYWMVGYMSKRESDHVRHTSILRGIEAAGGAVASGISSTTAPLIASLGINFGLWALCIPFAWFVVRDIGKPKVKSSDEELIEE</sequence>
<dbReference type="PANTHER" id="PTHR23294">
    <property type="entry name" value="ET TRANSLATION PRODUCT-RELATED"/>
    <property type="match status" value="1"/>
</dbReference>
<evidence type="ECO:0000256" key="1">
    <source>
        <dbReference type="ARBA" id="ARBA00004141"/>
    </source>
</evidence>
<dbReference type="InterPro" id="IPR036259">
    <property type="entry name" value="MFS_trans_sf"/>
</dbReference>
<feature type="transmembrane region" description="Helical" evidence="5">
    <location>
        <begin position="435"/>
        <end position="457"/>
    </location>
</feature>
<dbReference type="AlphaFoldDB" id="W6MJ58"/>
<evidence type="ECO:0000256" key="2">
    <source>
        <dbReference type="ARBA" id="ARBA00022692"/>
    </source>
</evidence>
<evidence type="ECO:0000313" key="7">
    <source>
        <dbReference type="Proteomes" id="UP000019384"/>
    </source>
</evidence>
<evidence type="ECO:0000313" key="6">
    <source>
        <dbReference type="EMBL" id="CDK26271.1"/>
    </source>
</evidence>
<dbReference type="GO" id="GO:0016020">
    <property type="term" value="C:membrane"/>
    <property type="evidence" value="ECO:0007669"/>
    <property type="project" value="UniProtKB-SubCell"/>
</dbReference>
<proteinExistence type="predicted"/>
<protein>
    <recommendedName>
        <fullName evidence="8">Major facilitator superfamily (MFS) profile domain-containing protein</fullName>
    </recommendedName>
</protein>
<keyword evidence="4 5" id="KW-0472">Membrane</keyword>
<dbReference type="HOGENOM" id="CLU_030884_2_0_1"/>
<dbReference type="Pfam" id="PF05978">
    <property type="entry name" value="UNC-93"/>
    <property type="match status" value="1"/>
</dbReference>
<reference evidence="6" key="1">
    <citation type="submission" date="2013-12" db="EMBL/GenBank/DDBJ databases">
        <authorList>
            <person name="Genoscope - CEA"/>
        </authorList>
    </citation>
    <scope>NUCLEOTIDE SEQUENCE</scope>
    <source>
        <strain evidence="6">CBS 1993</strain>
    </source>
</reference>